<dbReference type="Proteomes" id="UP000271188">
    <property type="component" value="Chromosome"/>
</dbReference>
<gene>
    <name evidence="6" type="ORF">NCTC10643_01345</name>
</gene>
<evidence type="ECO:0000256" key="1">
    <source>
        <dbReference type="ARBA" id="ARBA00004219"/>
    </source>
</evidence>
<evidence type="ECO:0000259" key="5">
    <source>
        <dbReference type="Pfam" id="PF04829"/>
    </source>
</evidence>
<evidence type="ECO:0000256" key="2">
    <source>
        <dbReference type="ARBA" id="ARBA00022656"/>
    </source>
</evidence>
<evidence type="ECO:0000256" key="3">
    <source>
        <dbReference type="ARBA" id="ARBA00022913"/>
    </source>
</evidence>
<keyword evidence="4" id="KW-0843">Virulence</keyword>
<dbReference type="Pfam" id="PF04829">
    <property type="entry name" value="PT-VENN"/>
    <property type="match status" value="1"/>
</dbReference>
<evidence type="ECO:0000256" key="4">
    <source>
        <dbReference type="ARBA" id="ARBA00023026"/>
    </source>
</evidence>
<dbReference type="InterPro" id="IPR006914">
    <property type="entry name" value="VENN_dom"/>
</dbReference>
<dbReference type="Pfam" id="PF14424">
    <property type="entry name" value="Toxin-deaminase"/>
    <property type="match status" value="1"/>
</dbReference>
<protein>
    <submittedName>
        <fullName evidence="6">Possible hemagglutinin (DUF638)</fullName>
    </submittedName>
</protein>
<dbReference type="EMBL" id="LR134495">
    <property type="protein sequence ID" value="VEI77353.1"/>
    <property type="molecule type" value="Genomic_DNA"/>
</dbReference>
<dbReference type="GO" id="GO:0090729">
    <property type="term" value="F:toxin activity"/>
    <property type="evidence" value="ECO:0007669"/>
    <property type="project" value="UniProtKB-KW"/>
</dbReference>
<keyword evidence="2" id="KW-0800">Toxin</keyword>
<name>A0A448TBI1_MANHA</name>
<dbReference type="AlphaFoldDB" id="A0A448TBI1"/>
<sequence>MALLSQLASGLASGLIGDSTQSAAVGANIGKRAVENNFLSEPSRKRFNELVAKKVRGEPLTENEKFEILELAYFDQESDVLNKKHQRGETLSPLEQQNLDRFIDRFITETISGRSDYGQGQKYTSGTIREIANVLLGEQYLNNVGYHRNYSYPYVLGHTGEWREKSAWKADETVYRDVFTELNNRPNLPQTWQELMQEMQNAVVAKGRGRVPNATNFSIRVPKKVAEKEQVTVIPPKGYEKQTANLRVSTGAENIALYPKLKDDLREQQQAGFDKVVKDLSVKPQGSVLMLPDYRQKLAEAKSSLPPNLQGRGNSAIAQINIEGLEAKFLAGHSQIDKAQGNFVGTGRTEFYSLKLPNKEGVYIDRKTDSEYKIFSNLADQLGSNTQAKGQVTIFTERPACASCLGVKEQFNKQYPNIKVDIFDNNGNLIKP</sequence>
<dbReference type="InterPro" id="IPR032721">
    <property type="entry name" value="Toxin-deaminase"/>
</dbReference>
<feature type="domain" description="VENN motif-containing" evidence="5">
    <location>
        <begin position="4"/>
        <end position="40"/>
    </location>
</feature>
<comment type="subcellular location">
    <subcellularLocation>
        <location evidence="1">Target cell</location>
        <location evidence="1">Target cell cytoplasm</location>
    </subcellularLocation>
</comment>
<evidence type="ECO:0000313" key="6">
    <source>
        <dbReference type="EMBL" id="VEI77353.1"/>
    </source>
</evidence>
<proteinExistence type="predicted"/>
<reference evidence="6" key="1">
    <citation type="submission" date="2018-12" db="EMBL/GenBank/DDBJ databases">
        <authorList>
            <consortium name="Pathogen Informatics"/>
        </authorList>
    </citation>
    <scope>NUCLEOTIDE SEQUENCE [LARGE SCALE GENOMIC DNA]</scope>
    <source>
        <strain evidence="6">NCTC10643</strain>
    </source>
</reference>
<accession>A0A448TBI1</accession>
<evidence type="ECO:0000313" key="7">
    <source>
        <dbReference type="Proteomes" id="UP000271188"/>
    </source>
</evidence>
<organism evidence="6 7">
    <name type="scientific">Mannheimia haemolytica</name>
    <name type="common">Pasteurella haemolytica</name>
    <dbReference type="NCBI Taxonomy" id="75985"/>
    <lineage>
        <taxon>Bacteria</taxon>
        <taxon>Pseudomonadati</taxon>
        <taxon>Pseudomonadota</taxon>
        <taxon>Gammaproteobacteria</taxon>
        <taxon>Pasteurellales</taxon>
        <taxon>Pasteurellaceae</taxon>
        <taxon>Mannheimia</taxon>
    </lineage>
</organism>
<keyword evidence="3" id="KW-1266">Target cell cytoplasm</keyword>